<dbReference type="Proteomes" id="UP000886520">
    <property type="component" value="Chromosome 21"/>
</dbReference>
<evidence type="ECO:0000313" key="2">
    <source>
        <dbReference type="EMBL" id="KAI5063689.1"/>
    </source>
</evidence>
<dbReference type="EMBL" id="JABFUD020000021">
    <property type="protein sequence ID" value="KAI5063689.1"/>
    <property type="molecule type" value="Genomic_DNA"/>
</dbReference>
<name>A0A9D4UAM8_ADICA</name>
<protein>
    <recommendedName>
        <fullName evidence="4">Secreted protein</fullName>
    </recommendedName>
</protein>
<feature type="signal peptide" evidence="1">
    <location>
        <begin position="1"/>
        <end position="22"/>
    </location>
</feature>
<gene>
    <name evidence="2" type="ORF">GOP47_0022236</name>
</gene>
<evidence type="ECO:0008006" key="4">
    <source>
        <dbReference type="Google" id="ProtNLM"/>
    </source>
</evidence>
<evidence type="ECO:0000313" key="3">
    <source>
        <dbReference type="Proteomes" id="UP000886520"/>
    </source>
</evidence>
<accession>A0A9D4UAM8</accession>
<comment type="caution">
    <text evidence="2">The sequence shown here is derived from an EMBL/GenBank/DDBJ whole genome shotgun (WGS) entry which is preliminary data.</text>
</comment>
<organism evidence="2 3">
    <name type="scientific">Adiantum capillus-veneris</name>
    <name type="common">Maidenhair fern</name>
    <dbReference type="NCBI Taxonomy" id="13818"/>
    <lineage>
        <taxon>Eukaryota</taxon>
        <taxon>Viridiplantae</taxon>
        <taxon>Streptophyta</taxon>
        <taxon>Embryophyta</taxon>
        <taxon>Tracheophyta</taxon>
        <taxon>Polypodiopsida</taxon>
        <taxon>Polypodiidae</taxon>
        <taxon>Polypodiales</taxon>
        <taxon>Pteridineae</taxon>
        <taxon>Pteridaceae</taxon>
        <taxon>Vittarioideae</taxon>
        <taxon>Adiantum</taxon>
    </lineage>
</organism>
<reference evidence="2" key="1">
    <citation type="submission" date="2021-01" db="EMBL/GenBank/DDBJ databases">
        <title>Adiantum capillus-veneris genome.</title>
        <authorList>
            <person name="Fang Y."/>
            <person name="Liao Q."/>
        </authorList>
    </citation>
    <scope>NUCLEOTIDE SEQUENCE</scope>
    <source>
        <strain evidence="2">H3</strain>
        <tissue evidence="2">Leaf</tissue>
    </source>
</reference>
<dbReference type="AlphaFoldDB" id="A0A9D4UAM8"/>
<sequence>MIMKRATFIAALILSALHPKSSSYSATVPSAPSMTHMPGTIFPSSLASTIHPLHPSGIIHLIPPHTCGKTKLPRSISLLSCMSKNPCDSRAPAIIQVDDDLHPSATPSRRQA</sequence>
<dbReference type="OrthoDB" id="1971000at2759"/>
<keyword evidence="3" id="KW-1185">Reference proteome</keyword>
<keyword evidence="1" id="KW-0732">Signal</keyword>
<feature type="chain" id="PRO_5039622710" description="Secreted protein" evidence="1">
    <location>
        <begin position="23"/>
        <end position="112"/>
    </location>
</feature>
<proteinExistence type="predicted"/>
<evidence type="ECO:0000256" key="1">
    <source>
        <dbReference type="SAM" id="SignalP"/>
    </source>
</evidence>